<sequence length="95" mass="10840">MLDALKQTKDGIFIEIEVVANSSNFKIEYNEWSKRIKLKITSPAIKGQANKEIQTYFSEIFGSATIVKGEHNKKKTIFVNSNFEEVSNKLSKILK</sequence>
<dbReference type="Gene3D" id="3.30.1200.10">
    <property type="entry name" value="YggU-like"/>
    <property type="match status" value="1"/>
</dbReference>
<comment type="caution">
    <text evidence="4">The sequence shown here is derived from an EMBL/GenBank/DDBJ whole genome shotgun (WGS) entry which is preliminary data.</text>
</comment>
<evidence type="ECO:0000313" key="5">
    <source>
        <dbReference type="Proteomes" id="UP000092420"/>
    </source>
</evidence>
<accession>A0A150JL36</accession>
<proteinExistence type="inferred from homology"/>
<dbReference type="EMBL" id="LNJE01000002">
    <property type="protein sequence ID" value="KYC58527.1"/>
    <property type="molecule type" value="Genomic_DNA"/>
</dbReference>
<accession>A0A150JMU4</accession>
<evidence type="ECO:0000313" key="4">
    <source>
        <dbReference type="EMBL" id="KYC58527.1"/>
    </source>
</evidence>
<accession>A0A150JEE8</accession>
<evidence type="ECO:0000256" key="1">
    <source>
        <dbReference type="ARBA" id="ARBA00010364"/>
    </source>
</evidence>
<dbReference type="InterPro" id="IPR003746">
    <property type="entry name" value="DUF167"/>
</dbReference>
<organism evidence="4">
    <name type="scientific">Candidatus Methanofastidiosum methylothiophilum</name>
    <dbReference type="NCBI Taxonomy" id="1705564"/>
    <lineage>
        <taxon>Archaea</taxon>
        <taxon>Methanobacteriati</taxon>
        <taxon>Methanobacteriota</taxon>
        <taxon>Stenosarchaea group</taxon>
        <taxon>Candidatus Methanofastidiosia</taxon>
        <taxon>Candidatus Methanofastidiosales</taxon>
        <taxon>Candidatus Methanofastidiosaceae</taxon>
        <taxon>Candidatus Methanofastidiosum</taxon>
    </lineage>
</organism>
<dbReference type="Pfam" id="PF02594">
    <property type="entry name" value="DUF167"/>
    <property type="match status" value="1"/>
</dbReference>
<dbReference type="Proteomes" id="UP000092420">
    <property type="component" value="Unassembled WGS sequence"/>
</dbReference>
<dbReference type="SUPFAM" id="SSF69786">
    <property type="entry name" value="YggU-like"/>
    <property type="match status" value="1"/>
</dbReference>
<dbReference type="NCBIfam" id="TIGR00251">
    <property type="entry name" value="DUF167 family protein"/>
    <property type="match status" value="1"/>
</dbReference>
<evidence type="ECO:0000313" key="3">
    <source>
        <dbReference type="EMBL" id="KYC55438.1"/>
    </source>
</evidence>
<dbReference type="AlphaFoldDB" id="A0A150JMU4"/>
<dbReference type="EMBL" id="LNJB01000001">
    <property type="protein sequence ID" value="KYC55438.1"/>
    <property type="molecule type" value="Genomic_DNA"/>
</dbReference>
<dbReference type="InterPro" id="IPR036591">
    <property type="entry name" value="YggU-like_sf"/>
</dbReference>
<protein>
    <recommendedName>
        <fullName evidence="2">UPF0235 protein AN188_00088</fullName>
    </recommendedName>
</protein>
<dbReference type="SMART" id="SM01152">
    <property type="entry name" value="DUF167"/>
    <property type="match status" value="1"/>
</dbReference>
<name>A0A150JMU4_9EURY</name>
<evidence type="ECO:0000256" key="2">
    <source>
        <dbReference type="HAMAP-Rule" id="MF_00634"/>
    </source>
</evidence>
<comment type="similarity">
    <text evidence="1 2">Belongs to the UPF0235 family.</text>
</comment>
<reference evidence="4 5" key="1">
    <citation type="journal article" date="2016" name="ISME J.">
        <title>Chasing the elusive Euryarchaeota class WSA2: genomes reveal a uniquely fastidious methyl-reducing methanogen.</title>
        <authorList>
            <person name="Nobu M.K."/>
            <person name="Narihiro T."/>
            <person name="Kuroda K."/>
            <person name="Mei R."/>
            <person name="Liu W.T."/>
        </authorList>
    </citation>
    <scope>NUCLEOTIDE SEQUENCE [LARGE SCALE GENOMIC DNA]</scope>
    <source>
        <strain evidence="3">ADurb1013_Bin02101</strain>
        <strain evidence="4">ADurb1213_Bin02801</strain>
    </source>
</reference>
<dbReference type="HAMAP" id="MF_00634">
    <property type="entry name" value="UPF0235"/>
    <property type="match status" value="1"/>
</dbReference>
<gene>
    <name evidence="3" type="ORF">AN188_00088</name>
    <name evidence="4" type="ORF">APG09_00276</name>
</gene>